<keyword evidence="2" id="KW-1185">Reference proteome</keyword>
<proteinExistence type="predicted"/>
<evidence type="ECO:0000313" key="1">
    <source>
        <dbReference type="EMBL" id="EDP99590.1"/>
    </source>
</evidence>
<dbReference type="AlphaFoldDB" id="A9EK07"/>
<dbReference type="STRING" id="314608.KT99_03372"/>
<gene>
    <name evidence="1" type="ORF">KT99_03372</name>
</gene>
<dbReference type="Proteomes" id="UP000005839">
    <property type="component" value="Unassembled WGS sequence"/>
</dbReference>
<accession>A9EK07</accession>
<comment type="caution">
    <text evidence="1">The sequence shown here is derived from an EMBL/GenBank/DDBJ whole genome shotgun (WGS) entry which is preliminary data.</text>
</comment>
<sequence length="103" mass="11927">MKQNMAKLVLLKQLWNQEMELVLLADKPEAIPQLAKWYNDEWGTATLNKEADDSSRSTQALEDKLKDKQVGWKAVEQLTYHGVKVLVMKLKVNEQVCEEQKRA</sequence>
<reference evidence="1 2" key="1">
    <citation type="submission" date="2007-10" db="EMBL/GenBank/DDBJ databases">
        <authorList>
            <person name="Yayanos A."/>
            <person name="Ferriera S."/>
            <person name="Johnson J."/>
            <person name="Kravitz S."/>
            <person name="Halpern A."/>
            <person name="Remington K."/>
            <person name="Beeson K."/>
            <person name="Tran B."/>
            <person name="Rogers Y.-H."/>
            <person name="Friedman R."/>
            <person name="Venter J.C."/>
        </authorList>
    </citation>
    <scope>NUCLEOTIDE SEQUENCE [LARGE SCALE GENOMIC DNA]</scope>
    <source>
        <strain evidence="1 2">KT99</strain>
    </source>
</reference>
<protein>
    <submittedName>
        <fullName evidence="1">Uncharacterized protein</fullName>
    </submittedName>
</protein>
<dbReference type="EMBL" id="ABIC01000036">
    <property type="protein sequence ID" value="EDP99590.1"/>
    <property type="molecule type" value="Genomic_DNA"/>
</dbReference>
<evidence type="ECO:0000313" key="2">
    <source>
        <dbReference type="Proteomes" id="UP000005839"/>
    </source>
</evidence>
<name>A9EK07_9GAMM</name>
<organism evidence="1 2">
    <name type="scientific">Shewanella benthica KT99</name>
    <dbReference type="NCBI Taxonomy" id="314608"/>
    <lineage>
        <taxon>Bacteria</taxon>
        <taxon>Pseudomonadati</taxon>
        <taxon>Pseudomonadota</taxon>
        <taxon>Gammaproteobacteria</taxon>
        <taxon>Alteromonadales</taxon>
        <taxon>Shewanellaceae</taxon>
        <taxon>Shewanella</taxon>
    </lineage>
</organism>